<evidence type="ECO:0000256" key="1">
    <source>
        <dbReference type="SAM" id="SignalP"/>
    </source>
</evidence>
<keyword evidence="2" id="KW-0614">Plasmid</keyword>
<protein>
    <submittedName>
        <fullName evidence="2">Uncharacterized protein</fullName>
    </submittedName>
</protein>
<feature type="chain" id="PRO_5043839921" evidence="1">
    <location>
        <begin position="18"/>
        <end position="144"/>
    </location>
</feature>
<accession>A0AAU6Q8Z2</accession>
<reference evidence="2" key="1">
    <citation type="submission" date="2024-03" db="EMBL/GenBank/DDBJ databases">
        <title>Deinococcus weizhi sp. nov., isolated from human skin.</title>
        <authorList>
            <person name="Wei Z."/>
            <person name="Tian F."/>
            <person name="Yang C."/>
            <person name="Xin L.T."/>
            <person name="Wen Z.J."/>
            <person name="Lan K.C."/>
            <person name="Yu L."/>
            <person name="Zhe W."/>
            <person name="Dan F.D."/>
            <person name="Jun W."/>
            <person name="Rui Z."/>
            <person name="Yong X.J."/>
            <person name="Ting Y."/>
            <person name="Wei X."/>
            <person name="Xu Z.G."/>
            <person name="Xin Z."/>
            <person name="Dong F.G."/>
            <person name="Ni X.M."/>
            <person name="Zheng M.G."/>
            <person name="Chun Y."/>
            <person name="Qian W.X."/>
        </authorList>
    </citation>
    <scope>NUCLEOTIDE SEQUENCE</scope>
    <source>
        <strain evidence="2">VB142</strain>
        <plasmid evidence="2">p1</plasmid>
    </source>
</reference>
<proteinExistence type="predicted"/>
<feature type="signal peptide" evidence="1">
    <location>
        <begin position="1"/>
        <end position="17"/>
    </location>
</feature>
<dbReference type="AlphaFoldDB" id="A0AAU6Q8Z2"/>
<evidence type="ECO:0000313" key="2">
    <source>
        <dbReference type="EMBL" id="WYF46643.1"/>
    </source>
</evidence>
<dbReference type="EMBL" id="CP149784">
    <property type="protein sequence ID" value="WYF46643.1"/>
    <property type="molecule type" value="Genomic_DNA"/>
</dbReference>
<organism evidence="2">
    <name type="scientific">Deinococcus sp. VB142</name>
    <dbReference type="NCBI Taxonomy" id="3112952"/>
    <lineage>
        <taxon>Bacteria</taxon>
        <taxon>Thermotogati</taxon>
        <taxon>Deinococcota</taxon>
        <taxon>Deinococci</taxon>
        <taxon>Deinococcales</taxon>
        <taxon>Deinococcaceae</taxon>
        <taxon>Deinococcus</taxon>
    </lineage>
</organism>
<sequence length="144" mass="15215">MKKLLCLVALLGTTASAGPLRGAIIVGADGVFLGTCDGEYGSTSIANAYSQYGNQYSSKSMYNQYSNYGSEYNSLGAFNKYSTNAPYLLSADASLLKMFTSATYRPTPDIVKALRSSGAARVSANRALAKAIDPNVLRVACENP</sequence>
<name>A0AAU6Q8Z2_9DEIO</name>
<keyword evidence="1" id="KW-0732">Signal</keyword>
<gene>
    <name evidence="2" type="ORF">WDJ50_18130</name>
</gene>
<dbReference type="RefSeq" id="WP_339098123.1">
    <property type="nucleotide sequence ID" value="NZ_CP149784.1"/>
</dbReference>
<geneLocation type="plasmid" evidence="2">
    <name>p1</name>
</geneLocation>